<organism evidence="1 2">
    <name type="scientific">Streptomyces coeruleorubidus</name>
    <dbReference type="NCBI Taxonomy" id="116188"/>
    <lineage>
        <taxon>Bacteria</taxon>
        <taxon>Bacillati</taxon>
        <taxon>Actinomycetota</taxon>
        <taxon>Actinomycetes</taxon>
        <taxon>Kitasatosporales</taxon>
        <taxon>Streptomycetaceae</taxon>
        <taxon>Streptomyces</taxon>
    </lineage>
</organism>
<sequence>MKVSQSEPMRCTSSPEATTQYPSWRSVRAIGLPIAWKRAASSFQVSRQAGEFVIELDDRPAGNRPSDEVVGGTYAARAVRYGDVIGR</sequence>
<accession>A0A5J6I8Z7</accession>
<evidence type="ECO:0000313" key="1">
    <source>
        <dbReference type="EMBL" id="QEV28936.1"/>
    </source>
</evidence>
<proteinExistence type="predicted"/>
<protein>
    <submittedName>
        <fullName evidence="1">Uncharacterized protein</fullName>
    </submittedName>
</protein>
<name>A0A5J6I8Z7_STRC4</name>
<evidence type="ECO:0000313" key="2">
    <source>
        <dbReference type="Proteomes" id="UP000326598"/>
    </source>
</evidence>
<dbReference type="Proteomes" id="UP000326598">
    <property type="component" value="Chromosome"/>
</dbReference>
<dbReference type="EMBL" id="CP023694">
    <property type="protein sequence ID" value="QEV28936.1"/>
    <property type="molecule type" value="Genomic_DNA"/>
</dbReference>
<dbReference type="AlphaFoldDB" id="A0A5J6I8Z7"/>
<gene>
    <name evidence="1" type="ORF">CP976_35660</name>
</gene>
<reference evidence="1 2" key="1">
    <citation type="submission" date="2017-09" db="EMBL/GenBank/DDBJ databases">
        <authorList>
            <person name="Lee N."/>
            <person name="Cho B.-K."/>
        </authorList>
    </citation>
    <scope>NUCLEOTIDE SEQUENCE [LARGE SCALE GENOMIC DNA]</scope>
    <source>
        <strain evidence="1 2">ATCC 13740</strain>
    </source>
</reference>
<dbReference type="KEGG" id="scoe:CP976_35660"/>